<dbReference type="Proteomes" id="UP001519271">
    <property type="component" value="Unassembled WGS sequence"/>
</dbReference>
<name>A0ABS4G361_9CLOT</name>
<sequence length="111" mass="12162">MSDGREIIDETYKLVKGTLESLEGFKESYPEEHYAELLETITGSVEWAKKCRNKVWLRSKEGTDLAQGCLNAAVALNEAMGKSESLDGAASLNYKLESLAKVIATKASVMT</sequence>
<protein>
    <submittedName>
        <fullName evidence="1">Tellurite resistance protein</fullName>
    </submittedName>
</protein>
<keyword evidence="2" id="KW-1185">Reference proteome</keyword>
<organism evidence="1 2">
    <name type="scientific">Youngiibacter multivorans</name>
    <dbReference type="NCBI Taxonomy" id="937251"/>
    <lineage>
        <taxon>Bacteria</taxon>
        <taxon>Bacillati</taxon>
        <taxon>Bacillota</taxon>
        <taxon>Clostridia</taxon>
        <taxon>Eubacteriales</taxon>
        <taxon>Clostridiaceae</taxon>
        <taxon>Youngiibacter</taxon>
    </lineage>
</organism>
<gene>
    <name evidence="1" type="ORF">J2Z34_001456</name>
</gene>
<comment type="caution">
    <text evidence="1">The sequence shown here is derived from an EMBL/GenBank/DDBJ whole genome shotgun (WGS) entry which is preliminary data.</text>
</comment>
<evidence type="ECO:0000313" key="2">
    <source>
        <dbReference type="Proteomes" id="UP001519271"/>
    </source>
</evidence>
<reference evidence="1 2" key="1">
    <citation type="submission" date="2021-03" db="EMBL/GenBank/DDBJ databases">
        <title>Genomic Encyclopedia of Type Strains, Phase IV (KMG-IV): sequencing the most valuable type-strain genomes for metagenomic binning, comparative biology and taxonomic classification.</title>
        <authorList>
            <person name="Goeker M."/>
        </authorList>
    </citation>
    <scope>NUCLEOTIDE SEQUENCE [LARGE SCALE GENOMIC DNA]</scope>
    <source>
        <strain evidence="1 2">DSM 6139</strain>
    </source>
</reference>
<dbReference type="RefSeq" id="WP_209459191.1">
    <property type="nucleotide sequence ID" value="NZ_JAGGKC010000010.1"/>
</dbReference>
<proteinExistence type="predicted"/>
<dbReference type="EMBL" id="JAGGKC010000010">
    <property type="protein sequence ID" value="MBP1918971.1"/>
    <property type="molecule type" value="Genomic_DNA"/>
</dbReference>
<accession>A0ABS4G361</accession>
<evidence type="ECO:0000313" key="1">
    <source>
        <dbReference type="EMBL" id="MBP1918971.1"/>
    </source>
</evidence>